<dbReference type="Proteomes" id="UP000825935">
    <property type="component" value="Chromosome 16"/>
</dbReference>
<dbReference type="Pfam" id="PF14541">
    <property type="entry name" value="TAXi_C"/>
    <property type="match status" value="1"/>
</dbReference>
<dbReference type="InterPro" id="IPR032861">
    <property type="entry name" value="TAXi_N"/>
</dbReference>
<dbReference type="InterPro" id="IPR001461">
    <property type="entry name" value="Aspartic_peptidase_A1"/>
</dbReference>
<dbReference type="InterPro" id="IPR032799">
    <property type="entry name" value="TAXi_C"/>
</dbReference>
<reference evidence="3" key="1">
    <citation type="submission" date="2021-08" db="EMBL/GenBank/DDBJ databases">
        <title>WGS assembly of Ceratopteris richardii.</title>
        <authorList>
            <person name="Marchant D.B."/>
            <person name="Chen G."/>
            <person name="Jenkins J."/>
            <person name="Shu S."/>
            <person name="Leebens-Mack J."/>
            <person name="Grimwood J."/>
            <person name="Schmutz J."/>
            <person name="Soltis P."/>
            <person name="Soltis D."/>
            <person name="Chen Z.-H."/>
        </authorList>
    </citation>
    <scope>NUCLEOTIDE SEQUENCE</scope>
    <source>
        <strain evidence="3">Whitten #5841</strain>
        <tissue evidence="3">Leaf</tissue>
    </source>
</reference>
<sequence>MFNGSLKSWLYLLNLNVGTPAQKLQVLLDAQSPFTTLHCSNASLDSSDSFNASISSTFMSSSLSPGLCRAASPPTVVDMSSCTCAEDRVSLYVQRTEFPDPLVYSNVSNVSFTCCADTGGGSASASGAAGVAGLSREDSSLLSQISMSSGITRQFSYCLPSIAFFGNVTKYAILNAPVGRIETFAPPTLQTRLYYASGGYAFHLLNISIDGGGIAGVMKRPTKMRVSTTQRFTTLPRSAYKAFRESFRKAIGYGDAVKKVKSIPPFDTCFDTTLMYQEGQSPYLRKPVISTVVQGGGGWQWYPRNTFVYNGTNSLVACMAFLIAEPRQPSVLGTFQQLDCLAQFDVQRSRFGFQSIFNPNVDRPESPRCDNLKYPLYP</sequence>
<comment type="similarity">
    <text evidence="1">Belongs to the peptidase A1 family.</text>
</comment>
<protein>
    <recommendedName>
        <fullName evidence="2">Peptidase A1 domain-containing protein</fullName>
    </recommendedName>
</protein>
<dbReference type="Gene3D" id="2.40.70.10">
    <property type="entry name" value="Acid Proteases"/>
    <property type="match status" value="2"/>
</dbReference>
<name>A0A8T2T2F3_CERRI</name>
<organism evidence="3 4">
    <name type="scientific">Ceratopteris richardii</name>
    <name type="common">Triangle waterfern</name>
    <dbReference type="NCBI Taxonomy" id="49495"/>
    <lineage>
        <taxon>Eukaryota</taxon>
        <taxon>Viridiplantae</taxon>
        <taxon>Streptophyta</taxon>
        <taxon>Embryophyta</taxon>
        <taxon>Tracheophyta</taxon>
        <taxon>Polypodiopsida</taxon>
        <taxon>Polypodiidae</taxon>
        <taxon>Polypodiales</taxon>
        <taxon>Pteridineae</taxon>
        <taxon>Pteridaceae</taxon>
        <taxon>Parkerioideae</taxon>
        <taxon>Ceratopteris</taxon>
    </lineage>
</organism>
<dbReference type="InterPro" id="IPR021109">
    <property type="entry name" value="Peptidase_aspartic_dom_sf"/>
</dbReference>
<dbReference type="GO" id="GO:0004190">
    <property type="term" value="F:aspartic-type endopeptidase activity"/>
    <property type="evidence" value="ECO:0007669"/>
    <property type="project" value="InterPro"/>
</dbReference>
<dbReference type="PANTHER" id="PTHR47965:SF63">
    <property type="entry name" value="OS01G0937200 PROTEIN"/>
    <property type="match status" value="1"/>
</dbReference>
<dbReference type="GO" id="GO:0006508">
    <property type="term" value="P:proteolysis"/>
    <property type="evidence" value="ECO:0007669"/>
    <property type="project" value="InterPro"/>
</dbReference>
<evidence type="ECO:0000313" key="4">
    <source>
        <dbReference type="Proteomes" id="UP000825935"/>
    </source>
</evidence>
<dbReference type="OrthoDB" id="1258937at2759"/>
<evidence type="ECO:0000256" key="1">
    <source>
        <dbReference type="ARBA" id="ARBA00007447"/>
    </source>
</evidence>
<comment type="caution">
    <text evidence="3">The sequence shown here is derived from an EMBL/GenBank/DDBJ whole genome shotgun (WGS) entry which is preliminary data.</text>
</comment>
<dbReference type="InterPro" id="IPR033121">
    <property type="entry name" value="PEPTIDASE_A1"/>
</dbReference>
<accession>A0A8T2T2F3</accession>
<evidence type="ECO:0000259" key="2">
    <source>
        <dbReference type="PROSITE" id="PS51767"/>
    </source>
</evidence>
<feature type="domain" description="Peptidase A1" evidence="2">
    <location>
        <begin position="11"/>
        <end position="354"/>
    </location>
</feature>
<dbReference type="Pfam" id="PF14543">
    <property type="entry name" value="TAXi_N"/>
    <property type="match status" value="1"/>
</dbReference>
<dbReference type="SUPFAM" id="SSF50630">
    <property type="entry name" value="Acid proteases"/>
    <property type="match status" value="1"/>
</dbReference>
<gene>
    <name evidence="3" type="ORF">KP509_16G051100</name>
</gene>
<dbReference type="AlphaFoldDB" id="A0A8T2T2F3"/>
<dbReference type="PROSITE" id="PS51767">
    <property type="entry name" value="PEPTIDASE_A1"/>
    <property type="match status" value="1"/>
</dbReference>
<evidence type="ECO:0000313" key="3">
    <source>
        <dbReference type="EMBL" id="KAH7387966.1"/>
    </source>
</evidence>
<proteinExistence type="inferred from homology"/>
<dbReference type="EMBL" id="CM035421">
    <property type="protein sequence ID" value="KAH7387966.1"/>
    <property type="molecule type" value="Genomic_DNA"/>
</dbReference>
<keyword evidence="4" id="KW-1185">Reference proteome</keyword>
<dbReference type="PANTHER" id="PTHR47965">
    <property type="entry name" value="ASPARTYL PROTEASE-RELATED"/>
    <property type="match status" value="1"/>
</dbReference>